<organism evidence="15 16">
    <name type="scientific">Naematelia encephala</name>
    <dbReference type="NCBI Taxonomy" id="71784"/>
    <lineage>
        <taxon>Eukaryota</taxon>
        <taxon>Fungi</taxon>
        <taxon>Dikarya</taxon>
        <taxon>Basidiomycota</taxon>
        <taxon>Agaricomycotina</taxon>
        <taxon>Tremellomycetes</taxon>
        <taxon>Tremellales</taxon>
        <taxon>Naemateliaceae</taxon>
        <taxon>Naematelia</taxon>
    </lineage>
</organism>
<evidence type="ECO:0000313" key="15">
    <source>
        <dbReference type="EMBL" id="ORY27869.1"/>
    </source>
</evidence>
<evidence type="ECO:0000256" key="5">
    <source>
        <dbReference type="ARBA" id="ARBA00022741"/>
    </source>
</evidence>
<dbReference type="InterPro" id="IPR027417">
    <property type="entry name" value="P-loop_NTPase"/>
</dbReference>
<gene>
    <name evidence="15" type="ORF">BCR39DRAFT_588952</name>
</gene>
<dbReference type="PANTHER" id="PTHR23077:SF12">
    <property type="entry name" value="PEROXISOMAL ATPASE PEX1"/>
    <property type="match status" value="1"/>
</dbReference>
<proteinExistence type="inferred from homology"/>
<dbReference type="GO" id="GO:0005829">
    <property type="term" value="C:cytosol"/>
    <property type="evidence" value="ECO:0007669"/>
    <property type="project" value="TreeGrafter"/>
</dbReference>
<evidence type="ECO:0000259" key="14">
    <source>
        <dbReference type="SMART" id="SM00382"/>
    </source>
</evidence>
<dbReference type="InterPro" id="IPR029067">
    <property type="entry name" value="CDC48_domain_2-like_sf"/>
</dbReference>
<dbReference type="Pfam" id="PF09262">
    <property type="entry name" value="PEX-1N"/>
    <property type="match status" value="1"/>
</dbReference>
<feature type="domain" description="AAA+ ATPase" evidence="14">
    <location>
        <begin position="695"/>
        <end position="830"/>
    </location>
</feature>
<evidence type="ECO:0000256" key="9">
    <source>
        <dbReference type="ARBA" id="ARBA00023136"/>
    </source>
</evidence>
<dbReference type="GO" id="GO:0016558">
    <property type="term" value="P:protein import into peroxisome matrix"/>
    <property type="evidence" value="ECO:0007669"/>
    <property type="project" value="TreeGrafter"/>
</dbReference>
<dbReference type="OrthoDB" id="2187at2759"/>
<evidence type="ECO:0000256" key="1">
    <source>
        <dbReference type="ARBA" id="ARBA00004370"/>
    </source>
</evidence>
<dbReference type="PROSITE" id="PS00674">
    <property type="entry name" value="AAA"/>
    <property type="match status" value="1"/>
</dbReference>
<evidence type="ECO:0000256" key="12">
    <source>
        <dbReference type="ARBA" id="ARBA00048778"/>
    </source>
</evidence>
<dbReference type="STRING" id="71784.A0A1Y2AZ63"/>
<dbReference type="GO" id="GO:0005524">
    <property type="term" value="F:ATP binding"/>
    <property type="evidence" value="ECO:0007669"/>
    <property type="project" value="UniProtKB-KW"/>
</dbReference>
<comment type="subcellular location">
    <subcellularLocation>
        <location evidence="1">Membrane</location>
    </subcellularLocation>
</comment>
<dbReference type="InterPro" id="IPR015342">
    <property type="entry name" value="PEX1-N_C-lobe"/>
</dbReference>
<dbReference type="PANTHER" id="PTHR23077">
    <property type="entry name" value="AAA-FAMILY ATPASE"/>
    <property type="match status" value="1"/>
</dbReference>
<dbReference type="InterPro" id="IPR009010">
    <property type="entry name" value="Asp_de-COase-like_dom_sf"/>
</dbReference>
<dbReference type="InParanoid" id="A0A1Y2AZ63"/>
<dbReference type="Pfam" id="PF00004">
    <property type="entry name" value="AAA"/>
    <property type="match status" value="2"/>
</dbReference>
<feature type="region of interest" description="Disordered" evidence="13">
    <location>
        <begin position="196"/>
        <end position="234"/>
    </location>
</feature>
<evidence type="ECO:0000256" key="2">
    <source>
        <dbReference type="ARBA" id="ARBA00006914"/>
    </source>
</evidence>
<name>A0A1Y2AZ63_9TREE</name>
<reference evidence="15 16" key="1">
    <citation type="submission" date="2016-07" db="EMBL/GenBank/DDBJ databases">
        <title>Pervasive Adenine N6-methylation of Active Genes in Fungi.</title>
        <authorList>
            <consortium name="DOE Joint Genome Institute"/>
            <person name="Mondo S.J."/>
            <person name="Dannebaum R.O."/>
            <person name="Kuo R.C."/>
            <person name="Labutti K."/>
            <person name="Haridas S."/>
            <person name="Kuo A."/>
            <person name="Salamov A."/>
            <person name="Ahrendt S.R."/>
            <person name="Lipzen A."/>
            <person name="Sullivan W."/>
            <person name="Andreopoulos W.B."/>
            <person name="Clum A."/>
            <person name="Lindquist E."/>
            <person name="Daum C."/>
            <person name="Ramamoorthy G.K."/>
            <person name="Gryganskyi A."/>
            <person name="Culley D."/>
            <person name="Magnuson J.K."/>
            <person name="James T.Y."/>
            <person name="O'Malley M.A."/>
            <person name="Stajich J.E."/>
            <person name="Spatafora J.W."/>
            <person name="Visel A."/>
            <person name="Grigoriev I.V."/>
        </authorList>
    </citation>
    <scope>NUCLEOTIDE SEQUENCE [LARGE SCALE GENOMIC DNA]</scope>
    <source>
        <strain evidence="15 16">68-887.2</strain>
    </source>
</reference>
<dbReference type="InterPro" id="IPR041569">
    <property type="entry name" value="AAA_lid_3"/>
</dbReference>
<evidence type="ECO:0000313" key="16">
    <source>
        <dbReference type="Proteomes" id="UP000193986"/>
    </source>
</evidence>
<keyword evidence="8" id="KW-0653">Protein transport</keyword>
<dbReference type="GO" id="GO:0016887">
    <property type="term" value="F:ATP hydrolysis activity"/>
    <property type="evidence" value="ECO:0007669"/>
    <property type="project" value="InterPro"/>
</dbReference>
<dbReference type="Proteomes" id="UP000193986">
    <property type="component" value="Unassembled WGS sequence"/>
</dbReference>
<feature type="region of interest" description="Disordered" evidence="13">
    <location>
        <begin position="1005"/>
        <end position="1024"/>
    </location>
</feature>
<feature type="compositionally biased region" description="Polar residues" evidence="13">
    <location>
        <begin position="214"/>
        <end position="228"/>
    </location>
</feature>
<dbReference type="FunFam" id="3.40.50.300:FF:000149">
    <property type="entry name" value="Nuclear valosin-containing protein-like"/>
    <property type="match status" value="1"/>
</dbReference>
<dbReference type="Gene3D" id="3.40.50.300">
    <property type="entry name" value="P-loop containing nucleotide triphosphate hydrolases"/>
    <property type="match status" value="2"/>
</dbReference>
<keyword evidence="6 15" id="KW-0378">Hydrolase</keyword>
<feature type="region of interest" description="Disordered" evidence="13">
    <location>
        <begin position="900"/>
        <end position="935"/>
    </location>
</feature>
<comment type="similarity">
    <text evidence="2">Belongs to the AAA ATPase family.</text>
</comment>
<dbReference type="InterPro" id="IPR050168">
    <property type="entry name" value="AAA_ATPase_domain"/>
</dbReference>
<dbReference type="CDD" id="cd19526">
    <property type="entry name" value="RecA-like_PEX1_r2"/>
    <property type="match status" value="1"/>
</dbReference>
<evidence type="ECO:0000256" key="6">
    <source>
        <dbReference type="ARBA" id="ARBA00022801"/>
    </source>
</evidence>
<dbReference type="InterPro" id="IPR003959">
    <property type="entry name" value="ATPase_AAA_core"/>
</dbReference>
<evidence type="ECO:0000256" key="3">
    <source>
        <dbReference type="ARBA" id="ARBA00022448"/>
    </source>
</evidence>
<evidence type="ECO:0000256" key="13">
    <source>
        <dbReference type="SAM" id="MobiDB-lite"/>
    </source>
</evidence>
<dbReference type="Pfam" id="PF17862">
    <property type="entry name" value="AAA_lid_3"/>
    <property type="match status" value="1"/>
</dbReference>
<keyword evidence="16" id="KW-1185">Reference proteome</keyword>
<keyword evidence="3" id="KW-0813">Transport</keyword>
<comment type="caution">
    <text evidence="15">The sequence shown here is derived from an EMBL/GenBank/DDBJ whole genome shotgun (WGS) entry which is preliminary data.</text>
</comment>
<evidence type="ECO:0000256" key="4">
    <source>
        <dbReference type="ARBA" id="ARBA00022593"/>
    </source>
</evidence>
<evidence type="ECO:0000256" key="7">
    <source>
        <dbReference type="ARBA" id="ARBA00022840"/>
    </source>
</evidence>
<dbReference type="SMART" id="SM00382">
    <property type="entry name" value="AAA"/>
    <property type="match status" value="2"/>
</dbReference>
<evidence type="ECO:0000256" key="11">
    <source>
        <dbReference type="ARBA" id="ARBA00034532"/>
    </source>
</evidence>
<dbReference type="AlphaFoldDB" id="A0A1Y2AZ63"/>
<keyword evidence="5" id="KW-0547">Nucleotide-binding</keyword>
<dbReference type="InterPro" id="IPR003960">
    <property type="entry name" value="ATPase_AAA_CS"/>
</dbReference>
<protein>
    <recommendedName>
        <fullName evidence="11">Peroxisomal ATPase PEX1</fullName>
    </recommendedName>
    <alternativeName>
        <fullName evidence="10">Peroxin-1</fullName>
    </alternativeName>
</protein>
<comment type="catalytic activity">
    <reaction evidence="12">
        <text>ATP + H2O = ADP + phosphate + H(+)</text>
        <dbReference type="Rhea" id="RHEA:13065"/>
        <dbReference type="ChEBI" id="CHEBI:15377"/>
        <dbReference type="ChEBI" id="CHEBI:15378"/>
        <dbReference type="ChEBI" id="CHEBI:30616"/>
        <dbReference type="ChEBI" id="CHEBI:43474"/>
        <dbReference type="ChEBI" id="CHEBI:456216"/>
    </reaction>
    <physiologicalReaction direction="left-to-right" evidence="12">
        <dbReference type="Rhea" id="RHEA:13066"/>
    </physiologicalReaction>
</comment>
<dbReference type="GO" id="GO:0005778">
    <property type="term" value="C:peroxisomal membrane"/>
    <property type="evidence" value="ECO:0007669"/>
    <property type="project" value="TreeGrafter"/>
</dbReference>
<accession>A0A1Y2AZ63</accession>
<keyword evidence="9" id="KW-0472">Membrane</keyword>
<dbReference type="EMBL" id="MCFC01000035">
    <property type="protein sequence ID" value="ORY27869.1"/>
    <property type="molecule type" value="Genomic_DNA"/>
</dbReference>
<evidence type="ECO:0000256" key="10">
    <source>
        <dbReference type="ARBA" id="ARBA00032509"/>
    </source>
</evidence>
<feature type="domain" description="AAA+ ATPase" evidence="14">
    <location>
        <begin position="411"/>
        <end position="555"/>
    </location>
</feature>
<feature type="region of interest" description="Disordered" evidence="13">
    <location>
        <begin position="367"/>
        <end position="386"/>
    </location>
</feature>
<keyword evidence="4" id="KW-0962">Peroxisome biogenesis</keyword>
<dbReference type="SUPFAM" id="SSF50692">
    <property type="entry name" value="ADC-like"/>
    <property type="match status" value="1"/>
</dbReference>
<keyword evidence="7" id="KW-0067">ATP-binding</keyword>
<evidence type="ECO:0000256" key="8">
    <source>
        <dbReference type="ARBA" id="ARBA00022927"/>
    </source>
</evidence>
<sequence length="1024" mass="111122">MPRKASVKYRSLRSNLVHLPLSLYASLAQQQARPQGIILHLSPLVSPSSSSSRPPQAAYLGWSGLAAASSLAGVGLVGSSRGEGLETVEVDPEVAMGLGWAEGTVLDISVIHNPIKAKSVSVTPLTSDDWEILEQHANYLENNLLSQLRAAQKGQLLDVWVMGRTKIRIRVDETNPASTNTSAVLVHADTEIFVAPRPRDSGSKAQVEKPQLIDSPSASTSKRTINTSKKSKEKGMKLRLVPQRVATQWGEPNLAPAQLEAAGSEKVGLCSAETLDRVKKKLGRKEKDEAVFVKLTQSLKGKEKAQADKVVASEKSKEVPEQNEEIVEVFLVSWEEMPAGCVVLTGKANADWQDWADVRIHSAAPRRGRLKSAKSNESLLTNPPPSRHLTGIDDLVADATAYLHRCNSTSIHRPLLLTGNKGSGKTSISRRIGEALEADRQLLADILYEDVTRLDPDARISTTKEQMTSWLEEASRRRPCLLILDGLDSLLLVENELTPSQHPAILADHFARTFTPSNIPSGVLVLATATSTVDLHPVLNQKHVFGETLKILVKNKEKRRAILESLIEEQESVLQTTTSLTNGNDLQSDVDLVLLSSNTEGYSPADLVDLVSGAVQQALIRTSHDEPQHVQLGNEDFALALAAFTPTSLRGVSLQKSDVQWRDIGGLREPKRVLRETLEWPTKYAQIFAASPLRLRSGILLYGYPGSGKTMLASAVAKECGLNFISVKGPEILNKYIGASEKAVRDLFERATGAKPCVLFFDEFDSIAPRRGHDSTGVTDRVVNQLLTEMDGAQGLDGVYVLAATSRPDLIDPALLRPGRLDKSILCDMPNYEDRVEILGAVSDKLNLSPSVDLGAIATATEGFSGADLQAVIYNAHLAVVHASISVSVQEEELKILAKSKGKGKGKAKENGHVQPPLAYRQVNPTEEGLSPAQKSAMSARIEAIVANSDANSKSPQSVSRHDPPKAVIEHLHLTQSLASTRPSVSLNDRARLERIYRSFVADREGGMQNGDLGRETGTRVSLM</sequence>
<dbReference type="SUPFAM" id="SSF54585">
    <property type="entry name" value="Cdc48 domain 2-like"/>
    <property type="match status" value="1"/>
</dbReference>
<dbReference type="FunCoup" id="A0A1Y2AZ63">
    <property type="interactions" value="325"/>
</dbReference>
<dbReference type="Gene3D" id="3.10.330.10">
    <property type="match status" value="1"/>
</dbReference>
<dbReference type="InterPro" id="IPR003593">
    <property type="entry name" value="AAA+_ATPase"/>
</dbReference>
<dbReference type="SUPFAM" id="SSF52540">
    <property type="entry name" value="P-loop containing nucleoside triphosphate hydrolases"/>
    <property type="match status" value="2"/>
</dbReference>
<dbReference type="Gene3D" id="1.10.8.60">
    <property type="match status" value="2"/>
</dbReference>